<dbReference type="Gene3D" id="1.10.101.10">
    <property type="entry name" value="PGBD-like superfamily/PGBD"/>
    <property type="match status" value="2"/>
</dbReference>
<evidence type="ECO:0000259" key="1">
    <source>
        <dbReference type="Pfam" id="PF01471"/>
    </source>
</evidence>
<keyword evidence="3" id="KW-1185">Reference proteome</keyword>
<dbReference type="SUPFAM" id="SSF47090">
    <property type="entry name" value="PGBD-like"/>
    <property type="match status" value="2"/>
</dbReference>
<dbReference type="Pfam" id="PF01471">
    <property type="entry name" value="PG_binding_1"/>
    <property type="match status" value="2"/>
</dbReference>
<organism evidence="2 3">
    <name type="scientific">Yoonia maritima</name>
    <dbReference type="NCBI Taxonomy" id="1435347"/>
    <lineage>
        <taxon>Bacteria</taxon>
        <taxon>Pseudomonadati</taxon>
        <taxon>Pseudomonadota</taxon>
        <taxon>Alphaproteobacteria</taxon>
        <taxon>Rhodobacterales</taxon>
        <taxon>Paracoccaceae</taxon>
        <taxon>Yoonia</taxon>
    </lineage>
</organism>
<feature type="domain" description="Peptidoglycan binding-like" evidence="1">
    <location>
        <begin position="22"/>
        <end position="59"/>
    </location>
</feature>
<dbReference type="Proteomes" id="UP000238007">
    <property type="component" value="Unassembled WGS sequence"/>
</dbReference>
<dbReference type="InterPro" id="IPR036365">
    <property type="entry name" value="PGBD-like_sf"/>
</dbReference>
<keyword evidence="2" id="KW-0378">Hydrolase</keyword>
<name>A0A2T0VWK9_9RHOB</name>
<gene>
    <name evidence="2" type="ORF">CLV80_10972</name>
</gene>
<dbReference type="RefSeq" id="WP_106358388.1">
    <property type="nucleotide sequence ID" value="NZ_PVTP01000009.1"/>
</dbReference>
<comment type="caution">
    <text evidence="2">The sequence shown here is derived from an EMBL/GenBank/DDBJ whole genome shotgun (WGS) entry which is preliminary data.</text>
</comment>
<reference evidence="2 3" key="1">
    <citation type="submission" date="2018-03" db="EMBL/GenBank/DDBJ databases">
        <title>Genomic Encyclopedia of Archaeal and Bacterial Type Strains, Phase II (KMG-II): from individual species to whole genera.</title>
        <authorList>
            <person name="Goeker M."/>
        </authorList>
    </citation>
    <scope>NUCLEOTIDE SEQUENCE [LARGE SCALE GENOMIC DNA]</scope>
    <source>
        <strain evidence="2 3">DSM 101533</strain>
    </source>
</reference>
<sequence>MSILKRGLKGAPVKRLQAKLGVTADGDFGPGTEKALKEWQAANGLAADGIAGPDTFAAIGLPELILLRKGSRGAQVKKLQEGLGIGADGIFGAGTAKSVAEFQAKSGLEADGMAGPTTLSKLTTFADVVTEKVVEMAAVQPDEEHFEAEPLPELDGVEVVASAEAEKAEPPKSAWGKVKGWFS</sequence>
<feature type="domain" description="Peptidoglycan binding-like" evidence="1">
    <location>
        <begin position="85"/>
        <end position="122"/>
    </location>
</feature>
<dbReference type="GO" id="GO:0016787">
    <property type="term" value="F:hydrolase activity"/>
    <property type="evidence" value="ECO:0007669"/>
    <property type="project" value="UniProtKB-KW"/>
</dbReference>
<dbReference type="InterPro" id="IPR036366">
    <property type="entry name" value="PGBDSf"/>
</dbReference>
<evidence type="ECO:0000313" key="3">
    <source>
        <dbReference type="Proteomes" id="UP000238007"/>
    </source>
</evidence>
<dbReference type="OrthoDB" id="1523598at2"/>
<dbReference type="EMBL" id="PVTP01000009">
    <property type="protein sequence ID" value="PRY76273.1"/>
    <property type="molecule type" value="Genomic_DNA"/>
</dbReference>
<dbReference type="InterPro" id="IPR002477">
    <property type="entry name" value="Peptidoglycan-bd-like"/>
</dbReference>
<evidence type="ECO:0000313" key="2">
    <source>
        <dbReference type="EMBL" id="PRY76273.1"/>
    </source>
</evidence>
<protein>
    <submittedName>
        <fullName evidence="2">Peptidoglycan hydrolase-like protein with peptidoglycan-binding domain</fullName>
    </submittedName>
</protein>
<proteinExistence type="predicted"/>
<dbReference type="AlphaFoldDB" id="A0A2T0VWK9"/>
<accession>A0A2T0VWK9</accession>